<accession>A0A2Z6B3A1</accession>
<reference evidence="5 6" key="1">
    <citation type="journal article" date="2018" name="Sci. Adv.">
        <title>Multi-heme cytochromes provide a pathway for survival in energy-limited environments.</title>
        <authorList>
            <person name="Deng X."/>
            <person name="Dohmae N."/>
            <person name="Nealson K.H."/>
            <person name="Hashimoto K."/>
            <person name="Okamoto A."/>
        </authorList>
    </citation>
    <scope>NUCLEOTIDE SEQUENCE [LARGE SCALE GENOMIC DNA]</scope>
    <source>
        <strain evidence="5 6">IS5</strain>
    </source>
</reference>
<dbReference type="KEGG" id="dfl:DFE_3164"/>
<keyword evidence="6" id="KW-1185">Reference proteome</keyword>
<dbReference type="Pfam" id="PF01022">
    <property type="entry name" value="HTH_5"/>
    <property type="match status" value="1"/>
</dbReference>
<dbReference type="PRINTS" id="PR00778">
    <property type="entry name" value="HTHARSR"/>
</dbReference>
<evidence type="ECO:0000259" key="4">
    <source>
        <dbReference type="PROSITE" id="PS50987"/>
    </source>
</evidence>
<evidence type="ECO:0000256" key="3">
    <source>
        <dbReference type="ARBA" id="ARBA00023163"/>
    </source>
</evidence>
<dbReference type="PANTHER" id="PTHR33154">
    <property type="entry name" value="TRANSCRIPTIONAL REGULATOR, ARSR FAMILY"/>
    <property type="match status" value="1"/>
</dbReference>
<dbReference type="AlphaFoldDB" id="A0A2Z6B3A1"/>
<evidence type="ECO:0000256" key="1">
    <source>
        <dbReference type="ARBA" id="ARBA00023015"/>
    </source>
</evidence>
<dbReference type="GO" id="GO:0003677">
    <property type="term" value="F:DNA binding"/>
    <property type="evidence" value="ECO:0007669"/>
    <property type="project" value="UniProtKB-KW"/>
</dbReference>
<dbReference type="PROSITE" id="PS50987">
    <property type="entry name" value="HTH_ARSR_2"/>
    <property type="match status" value="1"/>
</dbReference>
<proteinExistence type="predicted"/>
<keyword evidence="3" id="KW-0804">Transcription</keyword>
<dbReference type="EMBL" id="AP017378">
    <property type="protein sequence ID" value="BBD09890.1"/>
    <property type="molecule type" value="Genomic_DNA"/>
</dbReference>
<gene>
    <name evidence="5" type="ORF">DFE_3164</name>
</gene>
<dbReference type="InterPro" id="IPR001845">
    <property type="entry name" value="HTH_ArsR_DNA-bd_dom"/>
</dbReference>
<dbReference type="InterPro" id="IPR036388">
    <property type="entry name" value="WH-like_DNA-bd_sf"/>
</dbReference>
<dbReference type="Gene3D" id="1.10.10.10">
    <property type="entry name" value="Winged helix-like DNA-binding domain superfamily/Winged helix DNA-binding domain"/>
    <property type="match status" value="1"/>
</dbReference>
<dbReference type="SMART" id="SM00418">
    <property type="entry name" value="HTH_ARSR"/>
    <property type="match status" value="1"/>
</dbReference>
<dbReference type="RefSeq" id="WP_126380892.1">
    <property type="nucleotide sequence ID" value="NZ_AP017378.1"/>
</dbReference>
<dbReference type="InterPro" id="IPR051081">
    <property type="entry name" value="HTH_MetalResp_TranReg"/>
</dbReference>
<keyword evidence="2" id="KW-0238">DNA-binding</keyword>
<dbReference type="NCBIfam" id="NF033788">
    <property type="entry name" value="HTH_metalloreg"/>
    <property type="match status" value="1"/>
</dbReference>
<dbReference type="OrthoDB" id="9800238at2"/>
<dbReference type="Proteomes" id="UP000269883">
    <property type="component" value="Chromosome"/>
</dbReference>
<dbReference type="GO" id="GO:0003700">
    <property type="term" value="F:DNA-binding transcription factor activity"/>
    <property type="evidence" value="ECO:0007669"/>
    <property type="project" value="InterPro"/>
</dbReference>
<dbReference type="CDD" id="cd00090">
    <property type="entry name" value="HTH_ARSR"/>
    <property type="match status" value="1"/>
</dbReference>
<evidence type="ECO:0000313" key="5">
    <source>
        <dbReference type="EMBL" id="BBD09890.1"/>
    </source>
</evidence>
<protein>
    <submittedName>
        <fullName evidence="5">Regulatory protein ArsR</fullName>
    </submittedName>
</protein>
<organism evidence="5 6">
    <name type="scientific">Desulfovibrio ferrophilus</name>
    <dbReference type="NCBI Taxonomy" id="241368"/>
    <lineage>
        <taxon>Bacteria</taxon>
        <taxon>Pseudomonadati</taxon>
        <taxon>Thermodesulfobacteriota</taxon>
        <taxon>Desulfovibrionia</taxon>
        <taxon>Desulfovibrionales</taxon>
        <taxon>Desulfovibrionaceae</taxon>
        <taxon>Desulfovibrio</taxon>
    </lineage>
</organism>
<evidence type="ECO:0000256" key="2">
    <source>
        <dbReference type="ARBA" id="ARBA00023125"/>
    </source>
</evidence>
<name>A0A2Z6B3A1_9BACT</name>
<dbReference type="InterPro" id="IPR011991">
    <property type="entry name" value="ArsR-like_HTH"/>
</dbReference>
<dbReference type="PANTHER" id="PTHR33154:SF18">
    <property type="entry name" value="ARSENICAL RESISTANCE OPERON REPRESSOR"/>
    <property type="match status" value="1"/>
</dbReference>
<sequence length="123" mass="13870">METLGLIFKAFADETRLRIINLLGEGELCVCDLMNVLEMPQSKVSRHLAYLRKAGWIHGHRCGKWMHYALSRELTPFQAKVLDSLTLLLKSHPQAVNDVAVLQTYLETKDGRQCGQAGTDSEE</sequence>
<feature type="domain" description="HTH arsR-type" evidence="4">
    <location>
        <begin position="1"/>
        <end position="97"/>
    </location>
</feature>
<dbReference type="SUPFAM" id="SSF46785">
    <property type="entry name" value="Winged helix' DNA-binding domain"/>
    <property type="match status" value="1"/>
</dbReference>
<evidence type="ECO:0000313" key="6">
    <source>
        <dbReference type="Proteomes" id="UP000269883"/>
    </source>
</evidence>
<keyword evidence="1" id="KW-0805">Transcription regulation</keyword>
<dbReference type="InterPro" id="IPR036390">
    <property type="entry name" value="WH_DNA-bd_sf"/>
</dbReference>